<accession>A0ABN2LBR2</accession>
<keyword evidence="3" id="KW-0720">Serine protease</keyword>
<evidence type="ECO:0000256" key="4">
    <source>
        <dbReference type="SAM" id="SignalP"/>
    </source>
</evidence>
<feature type="domain" description="Peptidase S53" evidence="5">
    <location>
        <begin position="74"/>
        <end position="402"/>
    </location>
</feature>
<dbReference type="SUPFAM" id="SSF52743">
    <property type="entry name" value="Subtilisin-like"/>
    <property type="match status" value="1"/>
</dbReference>
<dbReference type="Gene3D" id="3.40.50.200">
    <property type="entry name" value="Peptidase S8/S53 domain"/>
    <property type="match status" value="1"/>
</dbReference>
<gene>
    <name evidence="6" type="ORF">GCM10009811_04310</name>
</gene>
<proteinExistence type="predicted"/>
<keyword evidence="1" id="KW-0645">Protease</keyword>
<organism evidence="6 7">
    <name type="scientific">Nostocoides veronense</name>
    <dbReference type="NCBI Taxonomy" id="330836"/>
    <lineage>
        <taxon>Bacteria</taxon>
        <taxon>Bacillati</taxon>
        <taxon>Actinomycetota</taxon>
        <taxon>Actinomycetes</taxon>
        <taxon>Micrococcales</taxon>
        <taxon>Intrasporangiaceae</taxon>
        <taxon>Nostocoides</taxon>
    </lineage>
</organism>
<keyword evidence="7" id="KW-1185">Reference proteome</keyword>
<dbReference type="PANTHER" id="PTHR14218">
    <property type="entry name" value="PROTEASE S8 TRIPEPTIDYL PEPTIDASE I CLN2"/>
    <property type="match status" value="1"/>
</dbReference>
<comment type="caution">
    <text evidence="6">The sequence shown here is derived from an EMBL/GenBank/DDBJ whole genome shotgun (WGS) entry which is preliminary data.</text>
</comment>
<protein>
    <submittedName>
        <fullName evidence="6">S8 family serine peptidase</fullName>
    </submittedName>
</protein>
<dbReference type="Pfam" id="PF00082">
    <property type="entry name" value="Peptidase_S8"/>
    <property type="match status" value="1"/>
</dbReference>
<dbReference type="PROSITE" id="PS51695">
    <property type="entry name" value="SEDOLISIN"/>
    <property type="match status" value="1"/>
</dbReference>
<dbReference type="EMBL" id="BAAAPO010000006">
    <property type="protein sequence ID" value="GAA1781993.1"/>
    <property type="molecule type" value="Genomic_DNA"/>
</dbReference>
<evidence type="ECO:0000313" key="6">
    <source>
        <dbReference type="EMBL" id="GAA1781993.1"/>
    </source>
</evidence>
<dbReference type="RefSeq" id="WP_344080587.1">
    <property type="nucleotide sequence ID" value="NZ_BAAAPO010000006.1"/>
</dbReference>
<dbReference type="InterPro" id="IPR023828">
    <property type="entry name" value="Peptidase_S8_Ser-AS"/>
</dbReference>
<evidence type="ECO:0000256" key="1">
    <source>
        <dbReference type="ARBA" id="ARBA00022670"/>
    </source>
</evidence>
<evidence type="ECO:0000256" key="2">
    <source>
        <dbReference type="ARBA" id="ARBA00022801"/>
    </source>
</evidence>
<dbReference type="PROSITE" id="PS00138">
    <property type="entry name" value="SUBTILASE_SER"/>
    <property type="match status" value="1"/>
</dbReference>
<dbReference type="InterPro" id="IPR050819">
    <property type="entry name" value="Tripeptidyl-peptidase_I"/>
</dbReference>
<reference evidence="6 7" key="1">
    <citation type="journal article" date="2019" name="Int. J. Syst. Evol. Microbiol.">
        <title>The Global Catalogue of Microorganisms (GCM) 10K type strain sequencing project: providing services to taxonomists for standard genome sequencing and annotation.</title>
        <authorList>
            <consortium name="The Broad Institute Genomics Platform"/>
            <consortium name="The Broad Institute Genome Sequencing Center for Infectious Disease"/>
            <person name="Wu L."/>
            <person name="Ma J."/>
        </authorList>
    </citation>
    <scope>NUCLEOTIDE SEQUENCE [LARGE SCALE GENOMIC DNA]</scope>
    <source>
        <strain evidence="6 7">JCM 15592</strain>
    </source>
</reference>
<evidence type="ECO:0000259" key="5">
    <source>
        <dbReference type="PROSITE" id="PS51695"/>
    </source>
</evidence>
<dbReference type="InterPro" id="IPR000209">
    <property type="entry name" value="Peptidase_S8/S53_dom"/>
</dbReference>
<dbReference type="InterPro" id="IPR036852">
    <property type="entry name" value="Peptidase_S8/S53_dom_sf"/>
</dbReference>
<feature type="signal peptide" evidence="4">
    <location>
        <begin position="1"/>
        <end position="35"/>
    </location>
</feature>
<evidence type="ECO:0000313" key="7">
    <source>
        <dbReference type="Proteomes" id="UP001499938"/>
    </source>
</evidence>
<feature type="chain" id="PRO_5045117515" evidence="4">
    <location>
        <begin position="36"/>
        <end position="402"/>
    </location>
</feature>
<keyword evidence="4" id="KW-0732">Signal</keyword>
<dbReference type="InterPro" id="IPR030400">
    <property type="entry name" value="Sedolisin_dom"/>
</dbReference>
<dbReference type="PANTHER" id="PTHR14218:SF15">
    <property type="entry name" value="TRIPEPTIDYL-PEPTIDASE 1"/>
    <property type="match status" value="1"/>
</dbReference>
<evidence type="ECO:0000256" key="3">
    <source>
        <dbReference type="ARBA" id="ARBA00022825"/>
    </source>
</evidence>
<keyword evidence="2" id="KW-0378">Hydrolase</keyword>
<dbReference type="Proteomes" id="UP001499938">
    <property type="component" value="Unassembled WGS sequence"/>
</dbReference>
<sequence length="402" mass="41504">MGINPFRRGKSARRGMTVLAAATLGMSMIPAISMAAPDAKPAGKPCSSESREAYARCMSVFRQENGGRTTAKGMPAGYGAADLRSAYKIPAAGGASTTVAIVIAFDVPNAEKDLAVYRKTMGLPPCTSANGCFTKLNQRGIKGDYPMADGGWALEASMDLDMVSAACPSCKIMLVEADDNYMDSLAEATRTATRKGATVISHSYGGDESGYIWQIRDAYEKTGTISVASSGDWGFTAASAPAVFRKVLAVGGTTLTRKPGSARGWDEDVWGGAGSACSAYIAKSPWQKDTHCSMRTVSDVSAVADPQTGVAVYDTYENPFGLEPGWVVGGGTSASAPYVAGLIGRAGNSTTFTSKTPYTTRGSFFDVVGGANGICGGDYLCNGLKGYDAPTGVGSPNGLGGL</sequence>
<name>A0ABN2LBR2_9MICO</name>